<evidence type="ECO:0000313" key="2">
    <source>
        <dbReference type="Proteomes" id="UP000217790"/>
    </source>
</evidence>
<reference evidence="2" key="1">
    <citation type="journal article" date="2017" name="Nat. Ecol. Evol.">
        <title>Genome expansion and lineage-specific genetic innovations in the forest pathogenic fungi Armillaria.</title>
        <authorList>
            <person name="Sipos G."/>
            <person name="Prasanna A.N."/>
            <person name="Walter M.C."/>
            <person name="O'Connor E."/>
            <person name="Balint B."/>
            <person name="Krizsan K."/>
            <person name="Kiss B."/>
            <person name="Hess J."/>
            <person name="Varga T."/>
            <person name="Slot J."/>
            <person name="Riley R."/>
            <person name="Boka B."/>
            <person name="Rigling D."/>
            <person name="Barry K."/>
            <person name="Lee J."/>
            <person name="Mihaltcheva S."/>
            <person name="LaButti K."/>
            <person name="Lipzen A."/>
            <person name="Waldron R."/>
            <person name="Moloney N.M."/>
            <person name="Sperisen C."/>
            <person name="Kredics L."/>
            <person name="Vagvoelgyi C."/>
            <person name="Patrignani A."/>
            <person name="Fitzpatrick D."/>
            <person name="Nagy I."/>
            <person name="Doyle S."/>
            <person name="Anderson J.B."/>
            <person name="Grigoriev I.V."/>
            <person name="Gueldener U."/>
            <person name="Muensterkoetter M."/>
            <person name="Nagy L.G."/>
        </authorList>
    </citation>
    <scope>NUCLEOTIDE SEQUENCE [LARGE SCALE GENOMIC DNA]</scope>
    <source>
        <strain evidence="2">Ar21-2</strain>
    </source>
</reference>
<keyword evidence="2" id="KW-1185">Reference proteome</keyword>
<dbReference type="Proteomes" id="UP000217790">
    <property type="component" value="Unassembled WGS sequence"/>
</dbReference>
<dbReference type="AlphaFoldDB" id="A0A2H3CHE0"/>
<name>A0A2H3CHE0_ARMGA</name>
<evidence type="ECO:0000313" key="1">
    <source>
        <dbReference type="EMBL" id="PBK82519.1"/>
    </source>
</evidence>
<protein>
    <submittedName>
        <fullName evidence="1">Uncharacterized protein</fullName>
    </submittedName>
</protein>
<sequence length="240" mass="25752">MAVGIQLTYWTVKDTEHLDRHIAMGYLSQNPVKKYSSANGESFDLGSYGNGVGVGAGIVTGLLLTLRSKLSKGYFIHMRPHVMGDGVFLSDFPFTSGVGPTGYSTRCTADGTAERDVRGSHGNKVETMALLQDVHNEMMDCSHWGKGDLTASQDIDRAAGASSSSGVRRRIRVLIFSIPEKNWERGEHVQTRRLLCTKMSGKLDGLMPSVIEVGASVPYATFAHAVKGSSEGADALLGLG</sequence>
<proteinExistence type="predicted"/>
<organism evidence="1 2">
    <name type="scientific">Armillaria gallica</name>
    <name type="common">Bulbous honey fungus</name>
    <name type="synonym">Armillaria bulbosa</name>
    <dbReference type="NCBI Taxonomy" id="47427"/>
    <lineage>
        <taxon>Eukaryota</taxon>
        <taxon>Fungi</taxon>
        <taxon>Dikarya</taxon>
        <taxon>Basidiomycota</taxon>
        <taxon>Agaricomycotina</taxon>
        <taxon>Agaricomycetes</taxon>
        <taxon>Agaricomycetidae</taxon>
        <taxon>Agaricales</taxon>
        <taxon>Marasmiineae</taxon>
        <taxon>Physalacriaceae</taxon>
        <taxon>Armillaria</taxon>
    </lineage>
</organism>
<dbReference type="EMBL" id="KZ293716">
    <property type="protein sequence ID" value="PBK82519.1"/>
    <property type="molecule type" value="Genomic_DNA"/>
</dbReference>
<accession>A0A2H3CHE0</accession>
<gene>
    <name evidence="1" type="ORF">ARMGADRAFT_1038548</name>
</gene>
<dbReference type="InParanoid" id="A0A2H3CHE0"/>